<keyword evidence="6 8" id="KW-0472">Membrane</keyword>
<dbReference type="PANTHER" id="PTHR32468:SF0">
    <property type="entry name" value="K(+)_H(+) ANTIPORTER 1"/>
    <property type="match status" value="1"/>
</dbReference>
<dbReference type="Proteomes" id="UP001595765">
    <property type="component" value="Unassembled WGS sequence"/>
</dbReference>
<feature type="transmembrane region" description="Helical" evidence="8">
    <location>
        <begin position="201"/>
        <end position="222"/>
    </location>
</feature>
<dbReference type="EMBL" id="JBHSBB010000008">
    <property type="protein sequence ID" value="MFC4031822.1"/>
    <property type="molecule type" value="Genomic_DNA"/>
</dbReference>
<dbReference type="InterPro" id="IPR006153">
    <property type="entry name" value="Cation/H_exchanger_TM"/>
</dbReference>
<evidence type="ECO:0000256" key="1">
    <source>
        <dbReference type="ARBA" id="ARBA00004141"/>
    </source>
</evidence>
<keyword evidence="5" id="KW-0406">Ion transport</keyword>
<evidence type="ECO:0000256" key="3">
    <source>
        <dbReference type="ARBA" id="ARBA00022692"/>
    </source>
</evidence>
<proteinExistence type="predicted"/>
<comment type="subcellular location">
    <subcellularLocation>
        <location evidence="1">Membrane</location>
        <topology evidence="1">Multi-pass membrane protein</topology>
    </subcellularLocation>
</comment>
<keyword evidence="3 8" id="KW-0812">Transmembrane</keyword>
<name>A0ABV8HIC3_9ACTN</name>
<evidence type="ECO:0000259" key="9">
    <source>
        <dbReference type="Pfam" id="PF00999"/>
    </source>
</evidence>
<feature type="domain" description="Cation/H+ exchanger transmembrane" evidence="9">
    <location>
        <begin position="19"/>
        <end position="397"/>
    </location>
</feature>
<feature type="transmembrane region" description="Helical" evidence="8">
    <location>
        <begin position="234"/>
        <end position="253"/>
    </location>
</feature>
<dbReference type="PANTHER" id="PTHR32468">
    <property type="entry name" value="CATION/H + ANTIPORTER"/>
    <property type="match status" value="1"/>
</dbReference>
<sequence>MTATALGTAFLFAAVVILVTCRLVTWALRPLLQPPVVAEMLAGVLLGPSILGLAAPRLEHWIFPAELRPVLYVAGQLGLVLFMFQAGYEFRLDRIKPVARSAAAISAAGIAVPLALGAGLTWAVHDSVHASPAGVPPHITALFVGVTLSITAFPMLARIITERGLTGTVFGTVSLAAGALDDVVAWVMLAGVISLSRSSSGPVLLAVVGGLGLVVALALLVRVRDRLARAADRLAPHQLVLGVVLLLCLSSWYTDRIGLYAVFGAFSLGVAFPRSPGIERAIGATAPLSNALLVPLFFTYSGLNTDTGLLGDPALLAFAAGCIVCAIAGKFVACWLVARAAGQSGQVALRIGTLMNARGLMQLIAINVGLAEGIVSRSMFTVLVLVALVTTMMATPLLALWDRLDNGLPAVDDEPPPEAGPPRSAVPAMDSGSAADGRG</sequence>
<feature type="transmembrane region" description="Helical" evidence="8">
    <location>
        <begin position="382"/>
        <end position="401"/>
    </location>
</feature>
<evidence type="ECO:0000256" key="4">
    <source>
        <dbReference type="ARBA" id="ARBA00022989"/>
    </source>
</evidence>
<keyword evidence="2" id="KW-0813">Transport</keyword>
<dbReference type="Gene3D" id="1.20.1530.20">
    <property type="match status" value="1"/>
</dbReference>
<comment type="caution">
    <text evidence="10">The sequence shown here is derived from an EMBL/GenBank/DDBJ whole genome shotgun (WGS) entry which is preliminary data.</text>
</comment>
<evidence type="ECO:0000256" key="2">
    <source>
        <dbReference type="ARBA" id="ARBA00022448"/>
    </source>
</evidence>
<feature type="transmembrane region" description="Helical" evidence="8">
    <location>
        <begin position="137"/>
        <end position="157"/>
    </location>
</feature>
<feature type="transmembrane region" description="Helical" evidence="8">
    <location>
        <begin position="6"/>
        <end position="28"/>
    </location>
</feature>
<feature type="transmembrane region" description="Helical" evidence="8">
    <location>
        <begin position="40"/>
        <end position="58"/>
    </location>
</feature>
<gene>
    <name evidence="10" type="ORF">ACFO3J_10060</name>
</gene>
<feature type="transmembrane region" description="Helical" evidence="8">
    <location>
        <begin position="70"/>
        <end position="90"/>
    </location>
</feature>
<feature type="transmembrane region" description="Helical" evidence="8">
    <location>
        <begin position="315"/>
        <end position="338"/>
    </location>
</feature>
<evidence type="ECO:0000256" key="7">
    <source>
        <dbReference type="SAM" id="MobiDB-lite"/>
    </source>
</evidence>
<feature type="region of interest" description="Disordered" evidence="7">
    <location>
        <begin position="409"/>
        <end position="439"/>
    </location>
</feature>
<evidence type="ECO:0000256" key="5">
    <source>
        <dbReference type="ARBA" id="ARBA00023065"/>
    </source>
</evidence>
<keyword evidence="11" id="KW-1185">Reference proteome</keyword>
<feature type="transmembrane region" description="Helical" evidence="8">
    <location>
        <begin position="169"/>
        <end position="195"/>
    </location>
</feature>
<protein>
    <submittedName>
        <fullName evidence="10">Cation:proton antiporter</fullName>
    </submittedName>
</protein>
<keyword evidence="4 8" id="KW-1133">Transmembrane helix</keyword>
<evidence type="ECO:0000313" key="10">
    <source>
        <dbReference type="EMBL" id="MFC4031822.1"/>
    </source>
</evidence>
<dbReference type="Pfam" id="PF00999">
    <property type="entry name" value="Na_H_Exchanger"/>
    <property type="match status" value="1"/>
</dbReference>
<evidence type="ECO:0000256" key="6">
    <source>
        <dbReference type="ARBA" id="ARBA00023136"/>
    </source>
</evidence>
<feature type="transmembrane region" description="Helical" evidence="8">
    <location>
        <begin position="102"/>
        <end position="125"/>
    </location>
</feature>
<evidence type="ECO:0000256" key="8">
    <source>
        <dbReference type="SAM" id="Phobius"/>
    </source>
</evidence>
<dbReference type="InterPro" id="IPR038770">
    <property type="entry name" value="Na+/solute_symporter_sf"/>
</dbReference>
<accession>A0ABV8HIC3</accession>
<feature type="transmembrane region" description="Helical" evidence="8">
    <location>
        <begin position="282"/>
        <end position="303"/>
    </location>
</feature>
<evidence type="ECO:0000313" key="11">
    <source>
        <dbReference type="Proteomes" id="UP001595765"/>
    </source>
</evidence>
<feature type="transmembrane region" description="Helical" evidence="8">
    <location>
        <begin position="259"/>
        <end position="275"/>
    </location>
</feature>
<dbReference type="RefSeq" id="WP_386428215.1">
    <property type="nucleotide sequence ID" value="NZ_JBHSBB010000008.1"/>
</dbReference>
<dbReference type="InterPro" id="IPR050794">
    <property type="entry name" value="CPA2_transporter"/>
</dbReference>
<organism evidence="10 11">
    <name type="scientific">Streptomyces polygonati</name>
    <dbReference type="NCBI Taxonomy" id="1617087"/>
    <lineage>
        <taxon>Bacteria</taxon>
        <taxon>Bacillati</taxon>
        <taxon>Actinomycetota</taxon>
        <taxon>Actinomycetes</taxon>
        <taxon>Kitasatosporales</taxon>
        <taxon>Streptomycetaceae</taxon>
        <taxon>Streptomyces</taxon>
    </lineage>
</organism>
<reference evidence="11" key="1">
    <citation type="journal article" date="2019" name="Int. J. Syst. Evol. Microbiol.">
        <title>The Global Catalogue of Microorganisms (GCM) 10K type strain sequencing project: providing services to taxonomists for standard genome sequencing and annotation.</title>
        <authorList>
            <consortium name="The Broad Institute Genomics Platform"/>
            <consortium name="The Broad Institute Genome Sequencing Center for Infectious Disease"/>
            <person name="Wu L."/>
            <person name="Ma J."/>
        </authorList>
    </citation>
    <scope>NUCLEOTIDE SEQUENCE [LARGE SCALE GENOMIC DNA]</scope>
    <source>
        <strain evidence="11">CGMCC 4.7237</strain>
    </source>
</reference>